<dbReference type="InterPro" id="IPR010046">
    <property type="entry name" value="Mopterin_OxRdtse_a_bac"/>
</dbReference>
<evidence type="ECO:0000256" key="6">
    <source>
        <dbReference type="ARBA" id="ARBA00022723"/>
    </source>
</evidence>
<dbReference type="GO" id="GO:0008863">
    <property type="term" value="F:formate dehydrogenase (NAD+) activity"/>
    <property type="evidence" value="ECO:0007669"/>
    <property type="project" value="InterPro"/>
</dbReference>
<comment type="cofactor">
    <cofactor evidence="2">
        <name>[4Fe-4S] cluster</name>
        <dbReference type="ChEBI" id="CHEBI:49883"/>
    </cofactor>
</comment>
<dbReference type="AlphaFoldDB" id="A0A512JD67"/>
<evidence type="ECO:0000256" key="7">
    <source>
        <dbReference type="ARBA" id="ARBA00023002"/>
    </source>
</evidence>
<evidence type="ECO:0000256" key="4">
    <source>
        <dbReference type="ARBA" id="ARBA00022485"/>
    </source>
</evidence>
<keyword evidence="7" id="KW-0560">Oxidoreductase</keyword>
<keyword evidence="14" id="KW-1185">Reference proteome</keyword>
<evidence type="ECO:0000313" key="11">
    <source>
        <dbReference type="EMBL" id="GEP07899.1"/>
    </source>
</evidence>
<evidence type="ECO:0000256" key="1">
    <source>
        <dbReference type="ARBA" id="ARBA00001942"/>
    </source>
</evidence>
<keyword evidence="4" id="KW-0004">4Fe-4S</keyword>
<dbReference type="PANTHER" id="PTHR43105:SF4">
    <property type="entry name" value="PROTEIN YDEP"/>
    <property type="match status" value="1"/>
</dbReference>
<protein>
    <submittedName>
        <fullName evidence="12">Molybdopterin oxidoreductase alpha subunit</fullName>
    </submittedName>
    <submittedName>
        <fullName evidence="11">Oxidoreductase alpha (Molybdopterin) subunit</fullName>
    </submittedName>
</protein>
<reference evidence="12" key="1">
    <citation type="journal article" date="2014" name="Int. J. Syst. Evol. Microbiol.">
        <title>Complete genome of a new Firmicutes species belonging to the dominant human colonic microbiota ('Ruminococcus bicirculans') reveals two chromosomes and a selective capacity to utilize plant glucans.</title>
        <authorList>
            <consortium name="NISC Comparative Sequencing Program"/>
            <person name="Wegmann U."/>
            <person name="Louis P."/>
            <person name="Goesmann A."/>
            <person name="Henrissat B."/>
            <person name="Duncan S.H."/>
            <person name="Flint H.J."/>
        </authorList>
    </citation>
    <scope>NUCLEOTIDE SEQUENCE</scope>
    <source>
        <strain evidence="12">NBRC 107715</strain>
    </source>
</reference>
<dbReference type="Proteomes" id="UP001156856">
    <property type="component" value="Unassembled WGS sequence"/>
</dbReference>
<name>A0A512JD67_9HYPH</name>
<dbReference type="SUPFAM" id="SSF50692">
    <property type="entry name" value="ADC-like"/>
    <property type="match status" value="1"/>
</dbReference>
<evidence type="ECO:0000256" key="8">
    <source>
        <dbReference type="ARBA" id="ARBA00023004"/>
    </source>
</evidence>
<keyword evidence="6" id="KW-0479">Metal-binding</keyword>
<dbReference type="EMBL" id="BJZU01000204">
    <property type="protein sequence ID" value="GEP07899.1"/>
    <property type="molecule type" value="Genomic_DNA"/>
</dbReference>
<accession>A0A512JD67</accession>
<feature type="domain" description="Molybdopterin oxidoreductase" evidence="10">
    <location>
        <begin position="114"/>
        <end position="463"/>
    </location>
</feature>
<dbReference type="SUPFAM" id="SSF53706">
    <property type="entry name" value="Formate dehydrogenase/DMSO reductase, domains 1-3"/>
    <property type="match status" value="1"/>
</dbReference>
<keyword evidence="5" id="KW-0500">Molybdenum</keyword>
<dbReference type="GO" id="GO:0030151">
    <property type="term" value="F:molybdenum ion binding"/>
    <property type="evidence" value="ECO:0007669"/>
    <property type="project" value="InterPro"/>
</dbReference>
<keyword evidence="8" id="KW-0408">Iron</keyword>
<evidence type="ECO:0000259" key="10">
    <source>
        <dbReference type="Pfam" id="PF00384"/>
    </source>
</evidence>
<keyword evidence="9" id="KW-0411">Iron-sulfur</keyword>
<gene>
    <name evidence="12" type="ORF">GCM10007888_47200</name>
    <name evidence="11" type="ORF">MOX02_59370</name>
</gene>
<sequence>MENGMADPVTIKPYNGPSGGWGSAKSLTEILLREQVPLSGGTLLMHQNKPDGFMCVSCAWAKPGKPSVFEYCENGAKATAWEVTRRHITADFFAKHTVTELETWRDYDLEELGRLTEPMRWDAATDKYQPVSWPEAFREIGAELKALEPNSAVFYASGRASLEASYMYGLLARLYGNNNLPDSSNMCHESTSVALPESIGSPVGTVLLEDFEHTDCIFFFGQNPGSNAPRMLHPLQDASKRGVPIITFNPLRERGLERFTNPQSPIEMLTRSETRISSQYLQVKAGGDLAAIYGLCKALIEADDAAQVHGIPRLIDTAFIAEHTHGFEAFVASVRNKTWEEIEQHSGLFRADLEQAARTYAHAKAAMGIYGMGLTQHRKGVETVQMLVNLLLLRGNIGRPGAGICPVRGHSNVQGQRTVGITEKPELVPSDKLNALYGFKPPQEKGLNTVETCEGILDGSVRAFVALGGNFIRAVPETRLMEMAWRKLRLTVQISTKLNRNHLIHGEIAYILPCLGRIEIDAQPGGRQAVAMEDSTACIHGSKGYAEPASPHLLSEPRIVAGIAQATLAPNLHIDWDRWSRDYASIRDAIEATYPSEFKDFNARLWKPGGFRRPIPAAQRVWKTETGKANFITPGGMSADPDTEQVDPDVLRLITMRSNDQFNTTIYGYDDRFRGVKGTRMVLFMNKADIARLGFRDGQTVNLVGAASDGVKRRVDGFRVLAYNIPAGCVGGYYPECNPLIPLWHHAERSKVPAAKSVPVRIQKP</sequence>
<dbReference type="CDD" id="cd02787">
    <property type="entry name" value="MopB_CT_ydeP"/>
    <property type="match status" value="1"/>
</dbReference>
<comment type="cofactor">
    <cofactor evidence="1">
        <name>Mo-bis(molybdopterin guanine dinucleotide)</name>
        <dbReference type="ChEBI" id="CHEBI:60539"/>
    </cofactor>
</comment>
<evidence type="ECO:0000256" key="3">
    <source>
        <dbReference type="ARBA" id="ARBA00010312"/>
    </source>
</evidence>
<evidence type="ECO:0000256" key="5">
    <source>
        <dbReference type="ARBA" id="ARBA00022505"/>
    </source>
</evidence>
<dbReference type="OrthoDB" id="5287431at2"/>
<organism evidence="11 13">
    <name type="scientific">Methylobacterium oxalidis</name>
    <dbReference type="NCBI Taxonomy" id="944322"/>
    <lineage>
        <taxon>Bacteria</taxon>
        <taxon>Pseudomonadati</taxon>
        <taxon>Pseudomonadota</taxon>
        <taxon>Alphaproteobacteria</taxon>
        <taxon>Hyphomicrobiales</taxon>
        <taxon>Methylobacteriaceae</taxon>
        <taxon>Methylobacterium</taxon>
    </lineage>
</organism>
<dbReference type="Proteomes" id="UP000321960">
    <property type="component" value="Unassembled WGS sequence"/>
</dbReference>
<dbReference type="InterPro" id="IPR009010">
    <property type="entry name" value="Asp_de-COase-like_dom_sf"/>
</dbReference>
<dbReference type="InterPro" id="IPR041953">
    <property type="entry name" value="YdeP_MopB"/>
</dbReference>
<dbReference type="PIRSF" id="PIRSF000144">
    <property type="entry name" value="CbbBc"/>
    <property type="match status" value="1"/>
</dbReference>
<proteinExistence type="inferred from homology"/>
<dbReference type="NCBIfam" id="TIGR01701">
    <property type="entry name" value="Fdhalpha-like"/>
    <property type="match status" value="1"/>
</dbReference>
<evidence type="ECO:0000313" key="14">
    <source>
        <dbReference type="Proteomes" id="UP001156856"/>
    </source>
</evidence>
<reference evidence="11 13" key="3">
    <citation type="submission" date="2019-07" db="EMBL/GenBank/DDBJ databases">
        <title>Whole genome shotgun sequence of Methylobacterium oxalidis NBRC 107715.</title>
        <authorList>
            <person name="Hosoyama A."/>
            <person name="Uohara A."/>
            <person name="Ohji S."/>
            <person name="Ichikawa N."/>
        </authorList>
    </citation>
    <scope>NUCLEOTIDE SEQUENCE [LARGE SCALE GENOMIC DNA]</scope>
    <source>
        <strain evidence="11 13">NBRC 107715</strain>
    </source>
</reference>
<evidence type="ECO:0000313" key="12">
    <source>
        <dbReference type="EMBL" id="GLS66338.1"/>
    </source>
</evidence>
<dbReference type="InterPro" id="IPR037951">
    <property type="entry name" value="MopB_CT_YdeP"/>
</dbReference>
<dbReference type="GO" id="GO:0051539">
    <property type="term" value="F:4 iron, 4 sulfur cluster binding"/>
    <property type="evidence" value="ECO:0007669"/>
    <property type="project" value="UniProtKB-KW"/>
</dbReference>
<dbReference type="CDD" id="cd02767">
    <property type="entry name" value="MopB_ydeP"/>
    <property type="match status" value="1"/>
</dbReference>
<dbReference type="PANTHER" id="PTHR43105">
    <property type="entry name" value="RESPIRATORY NITRATE REDUCTASE"/>
    <property type="match status" value="1"/>
</dbReference>
<comment type="similarity">
    <text evidence="3">Belongs to the prokaryotic molybdopterin-containing oxidoreductase family.</text>
</comment>
<dbReference type="InterPro" id="IPR006656">
    <property type="entry name" value="Mopterin_OxRdtase"/>
</dbReference>
<reference evidence="14" key="2">
    <citation type="journal article" date="2019" name="Int. J. Syst. Evol. Microbiol.">
        <title>The Global Catalogue of Microorganisms (GCM) 10K type strain sequencing project: providing services to taxonomists for standard genome sequencing and annotation.</title>
        <authorList>
            <consortium name="The Broad Institute Genomics Platform"/>
            <consortium name="The Broad Institute Genome Sequencing Center for Infectious Disease"/>
            <person name="Wu L."/>
            <person name="Ma J."/>
        </authorList>
    </citation>
    <scope>NUCLEOTIDE SEQUENCE [LARGE SCALE GENOMIC DNA]</scope>
    <source>
        <strain evidence="14">NBRC 107715</strain>
    </source>
</reference>
<dbReference type="Gene3D" id="3.40.50.740">
    <property type="match status" value="1"/>
</dbReference>
<evidence type="ECO:0000313" key="13">
    <source>
        <dbReference type="Proteomes" id="UP000321960"/>
    </source>
</evidence>
<dbReference type="InterPro" id="IPR050123">
    <property type="entry name" value="Prok_molybdopt-oxidoreductase"/>
</dbReference>
<dbReference type="Gene3D" id="3.40.228.10">
    <property type="entry name" value="Dimethylsulfoxide Reductase, domain 2"/>
    <property type="match status" value="1"/>
</dbReference>
<dbReference type="EMBL" id="BSPK01000104">
    <property type="protein sequence ID" value="GLS66338.1"/>
    <property type="molecule type" value="Genomic_DNA"/>
</dbReference>
<dbReference type="GO" id="GO:0016020">
    <property type="term" value="C:membrane"/>
    <property type="evidence" value="ECO:0007669"/>
    <property type="project" value="TreeGrafter"/>
</dbReference>
<comment type="caution">
    <text evidence="11">The sequence shown here is derived from an EMBL/GenBank/DDBJ whole genome shotgun (WGS) entry which is preliminary data.</text>
</comment>
<evidence type="ECO:0000256" key="9">
    <source>
        <dbReference type="ARBA" id="ARBA00023014"/>
    </source>
</evidence>
<reference evidence="12" key="4">
    <citation type="submission" date="2023-01" db="EMBL/GenBank/DDBJ databases">
        <title>Draft genome sequence of Methylobacterium oxalidis strain NBRC 107715.</title>
        <authorList>
            <person name="Sun Q."/>
            <person name="Mori K."/>
        </authorList>
    </citation>
    <scope>NUCLEOTIDE SEQUENCE</scope>
    <source>
        <strain evidence="12">NBRC 107715</strain>
    </source>
</reference>
<dbReference type="Pfam" id="PF00384">
    <property type="entry name" value="Molybdopterin"/>
    <property type="match status" value="1"/>
</dbReference>
<evidence type="ECO:0000256" key="2">
    <source>
        <dbReference type="ARBA" id="ARBA00001966"/>
    </source>
</evidence>